<evidence type="ECO:0000313" key="6">
    <source>
        <dbReference type="EMBL" id="KAK3057647.1"/>
    </source>
</evidence>
<dbReference type="Proteomes" id="UP001271007">
    <property type="component" value="Unassembled WGS sequence"/>
</dbReference>
<feature type="transmembrane region" description="Helical" evidence="5">
    <location>
        <begin position="20"/>
        <end position="39"/>
    </location>
</feature>
<dbReference type="InterPro" id="IPR050360">
    <property type="entry name" value="MFS_Sugar_Transporters"/>
</dbReference>
<accession>A0AAJ0LW97</accession>
<evidence type="ECO:0008006" key="8">
    <source>
        <dbReference type="Google" id="ProtNLM"/>
    </source>
</evidence>
<evidence type="ECO:0000256" key="4">
    <source>
        <dbReference type="ARBA" id="ARBA00023136"/>
    </source>
</evidence>
<feature type="transmembrane region" description="Helical" evidence="5">
    <location>
        <begin position="122"/>
        <end position="142"/>
    </location>
</feature>
<evidence type="ECO:0000256" key="2">
    <source>
        <dbReference type="ARBA" id="ARBA00022692"/>
    </source>
</evidence>
<keyword evidence="7" id="KW-1185">Reference proteome</keyword>
<proteinExistence type="predicted"/>
<dbReference type="InterPro" id="IPR036259">
    <property type="entry name" value="MFS_trans_sf"/>
</dbReference>
<evidence type="ECO:0000313" key="7">
    <source>
        <dbReference type="Proteomes" id="UP001271007"/>
    </source>
</evidence>
<evidence type="ECO:0000256" key="5">
    <source>
        <dbReference type="SAM" id="Phobius"/>
    </source>
</evidence>
<protein>
    <recommendedName>
        <fullName evidence="8">Major facilitator superfamily (MFS) profile domain-containing protein</fullName>
    </recommendedName>
</protein>
<dbReference type="InterPro" id="IPR005828">
    <property type="entry name" value="MFS_sugar_transport-like"/>
</dbReference>
<dbReference type="Gene3D" id="1.20.1250.20">
    <property type="entry name" value="MFS general substrate transporter like domains"/>
    <property type="match status" value="2"/>
</dbReference>
<feature type="transmembrane region" description="Helical" evidence="5">
    <location>
        <begin position="154"/>
        <end position="175"/>
    </location>
</feature>
<name>A0AAJ0LW97_9PEZI</name>
<dbReference type="Pfam" id="PF00083">
    <property type="entry name" value="Sugar_tr"/>
    <property type="match status" value="1"/>
</dbReference>
<dbReference type="EMBL" id="JAWDJX010000003">
    <property type="protein sequence ID" value="KAK3057647.1"/>
    <property type="molecule type" value="Genomic_DNA"/>
</dbReference>
<dbReference type="SUPFAM" id="SSF103473">
    <property type="entry name" value="MFS general substrate transporter"/>
    <property type="match status" value="1"/>
</dbReference>
<dbReference type="PANTHER" id="PTHR48022">
    <property type="entry name" value="PLASTIDIC GLUCOSE TRANSPORTER 4"/>
    <property type="match status" value="1"/>
</dbReference>
<organism evidence="6 7">
    <name type="scientific">Extremus antarcticus</name>
    <dbReference type="NCBI Taxonomy" id="702011"/>
    <lineage>
        <taxon>Eukaryota</taxon>
        <taxon>Fungi</taxon>
        <taxon>Dikarya</taxon>
        <taxon>Ascomycota</taxon>
        <taxon>Pezizomycotina</taxon>
        <taxon>Dothideomycetes</taxon>
        <taxon>Dothideomycetidae</taxon>
        <taxon>Mycosphaerellales</taxon>
        <taxon>Extremaceae</taxon>
        <taxon>Extremus</taxon>
    </lineage>
</organism>
<keyword evidence="4 5" id="KW-0472">Membrane</keyword>
<dbReference type="GO" id="GO:0005351">
    <property type="term" value="F:carbohydrate:proton symporter activity"/>
    <property type="evidence" value="ECO:0007669"/>
    <property type="project" value="TreeGrafter"/>
</dbReference>
<evidence type="ECO:0000256" key="3">
    <source>
        <dbReference type="ARBA" id="ARBA00022989"/>
    </source>
</evidence>
<sequence>MKFAFTQGEATMGTQLSWRFPIALQSLFASVSFVGMLMLPDTPRWYYSVGQMERGDGVLAGLHGQPLESDAVQDQKREIMDTIALESSHAKILLAAVMNTAFWLGTWPLYWTLERWGRRPILFWSAIACTAAMTVFVAMNGVQNKTSATQWTAVIFVIIFVTIFGYGWIAIPWLYGPEIAPLKCVFDV</sequence>
<evidence type="ECO:0000256" key="1">
    <source>
        <dbReference type="ARBA" id="ARBA00004141"/>
    </source>
</evidence>
<comment type="caution">
    <text evidence="6">The sequence shown here is derived from an EMBL/GenBank/DDBJ whole genome shotgun (WGS) entry which is preliminary data.</text>
</comment>
<dbReference type="AlphaFoldDB" id="A0AAJ0LW97"/>
<keyword evidence="2 5" id="KW-0812">Transmembrane</keyword>
<feature type="transmembrane region" description="Helical" evidence="5">
    <location>
        <begin position="92"/>
        <end position="110"/>
    </location>
</feature>
<reference evidence="6" key="1">
    <citation type="submission" date="2023-04" db="EMBL/GenBank/DDBJ databases">
        <title>Black Yeasts Isolated from many extreme environments.</title>
        <authorList>
            <person name="Coleine C."/>
            <person name="Stajich J.E."/>
            <person name="Selbmann L."/>
        </authorList>
    </citation>
    <scope>NUCLEOTIDE SEQUENCE</scope>
    <source>
        <strain evidence="6">CCFEE 5312</strain>
    </source>
</reference>
<dbReference type="PANTHER" id="PTHR48022:SF73">
    <property type="entry name" value="METABOLITE TRANSPORT PROTEIN YDL199C-RELATED"/>
    <property type="match status" value="1"/>
</dbReference>
<gene>
    <name evidence="6" type="ORF">LTR09_001831</name>
</gene>
<comment type="subcellular location">
    <subcellularLocation>
        <location evidence="1">Membrane</location>
        <topology evidence="1">Multi-pass membrane protein</topology>
    </subcellularLocation>
</comment>
<keyword evidence="3 5" id="KW-1133">Transmembrane helix</keyword>
<dbReference type="GO" id="GO:0016020">
    <property type="term" value="C:membrane"/>
    <property type="evidence" value="ECO:0007669"/>
    <property type="project" value="UniProtKB-SubCell"/>
</dbReference>